<dbReference type="PROSITE" id="PS50103">
    <property type="entry name" value="ZF_C3H1"/>
    <property type="match status" value="3"/>
</dbReference>
<dbReference type="GO" id="GO:0008270">
    <property type="term" value="F:zinc ion binding"/>
    <property type="evidence" value="ECO:0007669"/>
    <property type="project" value="UniProtKB-KW"/>
</dbReference>
<feature type="zinc finger region" description="C3H1-type" evidence="5">
    <location>
        <begin position="482"/>
        <end position="505"/>
    </location>
</feature>
<dbReference type="InterPro" id="IPR041367">
    <property type="entry name" value="Znf-CCCH_4"/>
</dbReference>
<evidence type="ECO:0000313" key="9">
    <source>
        <dbReference type="Proteomes" id="UP001345219"/>
    </source>
</evidence>
<gene>
    <name evidence="8" type="ORF">SAY87_025842</name>
</gene>
<feature type="compositionally biased region" description="Basic and acidic residues" evidence="6">
    <location>
        <begin position="807"/>
        <end position="816"/>
    </location>
</feature>
<keyword evidence="2" id="KW-0677">Repeat</keyword>
<dbReference type="Gene3D" id="2.30.30.1190">
    <property type="match status" value="1"/>
</dbReference>
<keyword evidence="1 5" id="KW-0479">Metal-binding</keyword>
<feature type="region of interest" description="Disordered" evidence="6">
    <location>
        <begin position="516"/>
        <end position="540"/>
    </location>
</feature>
<evidence type="ECO:0000256" key="2">
    <source>
        <dbReference type="ARBA" id="ARBA00022737"/>
    </source>
</evidence>
<dbReference type="SMART" id="SM00356">
    <property type="entry name" value="ZnF_C3H1"/>
    <property type="match status" value="3"/>
</dbReference>
<dbReference type="InterPro" id="IPR036855">
    <property type="entry name" value="Znf_CCCH_sf"/>
</dbReference>
<evidence type="ECO:0000259" key="7">
    <source>
        <dbReference type="PROSITE" id="PS50103"/>
    </source>
</evidence>
<evidence type="ECO:0000256" key="5">
    <source>
        <dbReference type="PROSITE-ProRule" id="PRU00723"/>
    </source>
</evidence>
<feature type="zinc finger region" description="C3H1-type" evidence="5">
    <location>
        <begin position="423"/>
        <end position="450"/>
    </location>
</feature>
<evidence type="ECO:0000313" key="8">
    <source>
        <dbReference type="EMBL" id="KAK4746805.1"/>
    </source>
</evidence>
<keyword evidence="9" id="KW-1185">Reference proteome</keyword>
<protein>
    <recommendedName>
        <fullName evidence="7">C3H1-type domain-containing protein</fullName>
    </recommendedName>
</protein>
<feature type="domain" description="C3H1-type" evidence="7">
    <location>
        <begin position="482"/>
        <end position="505"/>
    </location>
</feature>
<sequence>MKSQTYASLSRIFALFDEENQPPRLVKFSPCYLSPGLLTFDDLVLPDVWENTKNESNDQGKTEVADPEKEEKEFPAEKCETVDEMFDDGGLSERPPTTPQMTLDEIAVIMSVDEDVNADLSEQKFNIAESNIPVDNLEDNDLDREQMIIDELQAIVCGDPAPSQNYESIEYDVVSSGKTLCGDSVVKLEDKQKHSALPKNDMNEFGVVSTILNVEDQNLKDSEMSSFSPGHNVQAIQPSQDTNSPVLGNSMSGAKIALHQKGCVASGDNFFTSVPVVGDDKLEEGELSNGLETELLSPMHSENPPLQNAKIQGVCVSSSSVEIHHDAADGKVEWQQRAAKDISSIPLPLHKDLVFYGDILGGGASDEGLTSEKQEIDVPKERKRGPCSKERKERKKKKEREKRAQKNRELGVKRLKLQPVQKPKTIAICRHFIYGRCQEGEKCKFSHDTVPLTKSKPCLYFARHSCMKGDSCPFDHELSNYPCTNFEMKGFCFRGDTCMFSHKVLPKGDSFSFKRDSLGPEAGKASKPHDVSNKKRPERDNAADAVLKSLGISFKSMDNITASSFGKTQIQKSSIASYAVEDIRVATPIKSGHGNSFSEGRDGGRVNNQAKEMSTCVSVKKHDGTPGTSLAPKGINFLSFGGSFSGSVNGEHPKLEFTNTDKETTDQRHHNMSEMVSKSSKTLKWAQPSAGSQKPQNVVSANTWMKDTSTIRQATSPSGVSNEDISAQGEEIIMSENVSVKALPSPTFPETSRQQAEGSKAFNSPHRFISNSVQKVLSSTLAFAQRCEKEVMAKNHPVGDPASCTSTDKEATDPDDKERALKILDFLSSIRKK</sequence>
<dbReference type="Pfam" id="PF18044">
    <property type="entry name" value="zf-CCCH_4"/>
    <property type="match status" value="1"/>
</dbReference>
<feature type="compositionally biased region" description="Basic and acidic residues" evidence="6">
    <location>
        <begin position="401"/>
        <end position="410"/>
    </location>
</feature>
<keyword evidence="3 5" id="KW-0863">Zinc-finger</keyword>
<reference evidence="8 9" key="1">
    <citation type="journal article" date="2023" name="Hortic Res">
        <title>Pangenome of water caltrop reveals structural variations and asymmetric subgenome divergence after allopolyploidization.</title>
        <authorList>
            <person name="Zhang X."/>
            <person name="Chen Y."/>
            <person name="Wang L."/>
            <person name="Yuan Y."/>
            <person name="Fang M."/>
            <person name="Shi L."/>
            <person name="Lu R."/>
            <person name="Comes H.P."/>
            <person name="Ma Y."/>
            <person name="Chen Y."/>
            <person name="Huang G."/>
            <person name="Zhou Y."/>
            <person name="Zheng Z."/>
            <person name="Qiu Y."/>
        </authorList>
    </citation>
    <scope>NUCLEOTIDE SEQUENCE [LARGE SCALE GENOMIC DNA]</scope>
    <source>
        <tissue evidence="8">Roots</tissue>
    </source>
</reference>
<evidence type="ECO:0000256" key="3">
    <source>
        <dbReference type="ARBA" id="ARBA00022771"/>
    </source>
</evidence>
<dbReference type="InterPro" id="IPR045124">
    <property type="entry name" value="Su(sable)-like"/>
</dbReference>
<dbReference type="EMBL" id="JAXIOK010000020">
    <property type="protein sequence ID" value="KAK4746805.1"/>
    <property type="molecule type" value="Genomic_DNA"/>
</dbReference>
<feature type="compositionally biased region" description="Basic and acidic residues" evidence="6">
    <location>
        <begin position="370"/>
        <end position="380"/>
    </location>
</feature>
<dbReference type="Proteomes" id="UP001345219">
    <property type="component" value="Chromosome 20"/>
</dbReference>
<proteinExistence type="predicted"/>
<dbReference type="PANTHER" id="PTHR13119">
    <property type="entry name" value="ZINC FINGER CCCH DOMAIN-CONTAINING PROTEI"/>
    <property type="match status" value="1"/>
</dbReference>
<name>A0AAN7GSF4_9MYRT</name>
<organism evidence="8 9">
    <name type="scientific">Trapa incisa</name>
    <dbReference type="NCBI Taxonomy" id="236973"/>
    <lineage>
        <taxon>Eukaryota</taxon>
        <taxon>Viridiplantae</taxon>
        <taxon>Streptophyta</taxon>
        <taxon>Embryophyta</taxon>
        <taxon>Tracheophyta</taxon>
        <taxon>Spermatophyta</taxon>
        <taxon>Magnoliopsida</taxon>
        <taxon>eudicotyledons</taxon>
        <taxon>Gunneridae</taxon>
        <taxon>Pentapetalae</taxon>
        <taxon>rosids</taxon>
        <taxon>malvids</taxon>
        <taxon>Myrtales</taxon>
        <taxon>Lythraceae</taxon>
        <taxon>Trapa</taxon>
    </lineage>
</organism>
<evidence type="ECO:0000256" key="1">
    <source>
        <dbReference type="ARBA" id="ARBA00022723"/>
    </source>
</evidence>
<dbReference type="InterPro" id="IPR000571">
    <property type="entry name" value="Znf_CCCH"/>
</dbReference>
<dbReference type="GO" id="GO:0003723">
    <property type="term" value="F:RNA binding"/>
    <property type="evidence" value="ECO:0007669"/>
    <property type="project" value="InterPro"/>
</dbReference>
<feature type="compositionally biased region" description="Basic residues" evidence="6">
    <location>
        <begin position="381"/>
        <end position="400"/>
    </location>
</feature>
<accession>A0AAN7GSF4</accession>
<feature type="region of interest" description="Disordered" evidence="6">
    <location>
        <begin position="792"/>
        <end position="816"/>
    </location>
</feature>
<dbReference type="SUPFAM" id="SSF90229">
    <property type="entry name" value="CCCH zinc finger"/>
    <property type="match status" value="2"/>
</dbReference>
<dbReference type="GO" id="GO:0005634">
    <property type="term" value="C:nucleus"/>
    <property type="evidence" value="ECO:0007669"/>
    <property type="project" value="TreeGrafter"/>
</dbReference>
<feature type="domain" description="C3H1-type" evidence="7">
    <location>
        <begin position="452"/>
        <end position="479"/>
    </location>
</feature>
<dbReference type="PANTHER" id="PTHR13119:SF12">
    <property type="entry name" value="PROTEIN SUPPRESSOR OF SABLE"/>
    <property type="match status" value="1"/>
</dbReference>
<feature type="zinc finger region" description="C3H1-type" evidence="5">
    <location>
        <begin position="452"/>
        <end position="479"/>
    </location>
</feature>
<feature type="region of interest" description="Disordered" evidence="6">
    <location>
        <begin position="53"/>
        <end position="75"/>
    </location>
</feature>
<comment type="caution">
    <text evidence="8">The sequence shown here is derived from an EMBL/GenBank/DDBJ whole genome shotgun (WGS) entry which is preliminary data.</text>
</comment>
<feature type="region of interest" description="Disordered" evidence="6">
    <location>
        <begin position="366"/>
        <end position="410"/>
    </location>
</feature>
<feature type="region of interest" description="Disordered" evidence="6">
    <location>
        <begin position="222"/>
        <end position="248"/>
    </location>
</feature>
<keyword evidence="4 5" id="KW-0862">Zinc</keyword>
<dbReference type="GO" id="GO:0045892">
    <property type="term" value="P:negative regulation of DNA-templated transcription"/>
    <property type="evidence" value="ECO:0007669"/>
    <property type="project" value="InterPro"/>
</dbReference>
<dbReference type="AlphaFoldDB" id="A0AAN7GSF4"/>
<dbReference type="Gene3D" id="4.10.1000.10">
    <property type="entry name" value="Zinc finger, CCCH-type"/>
    <property type="match status" value="1"/>
</dbReference>
<feature type="domain" description="C3H1-type" evidence="7">
    <location>
        <begin position="423"/>
        <end position="450"/>
    </location>
</feature>
<feature type="compositionally biased region" description="Basic and acidic residues" evidence="6">
    <location>
        <begin position="527"/>
        <end position="540"/>
    </location>
</feature>
<evidence type="ECO:0000256" key="4">
    <source>
        <dbReference type="ARBA" id="ARBA00022833"/>
    </source>
</evidence>
<dbReference type="Pfam" id="PF14608">
    <property type="entry name" value="zf-CCCH_2"/>
    <property type="match status" value="2"/>
</dbReference>
<evidence type="ECO:0000256" key="6">
    <source>
        <dbReference type="SAM" id="MobiDB-lite"/>
    </source>
</evidence>
<feature type="compositionally biased region" description="Polar residues" evidence="6">
    <location>
        <begin position="224"/>
        <end position="248"/>
    </location>
</feature>